<dbReference type="Ensembl" id="ENSPTXT00000023982.1">
    <property type="protein sequence ID" value="ENSPTXP00000023257.1"/>
    <property type="gene ID" value="ENSPTXG00000016147.1"/>
</dbReference>
<dbReference type="AlphaFoldDB" id="A0A670ZKB8"/>
<feature type="region of interest" description="Disordered" evidence="16">
    <location>
        <begin position="336"/>
        <end position="363"/>
    </location>
</feature>
<evidence type="ECO:0000256" key="11">
    <source>
        <dbReference type="ARBA" id="ARBA00023193"/>
    </source>
</evidence>
<dbReference type="InterPro" id="IPR017441">
    <property type="entry name" value="Protein_kinase_ATP_BS"/>
</dbReference>
<comment type="subunit">
    <text evidence="14">Synthesized in an inactive form that binds to the N-terminal domain of CDC37. Has to be associated with a multiprotein complex containing Hsp90, CDC37 and PPP5C for maturation and activation by autophosphorylation. The phosphatase PPP5C modulates this activation. Homodimer; homodimerizes in presence of heme, forming a disulfide-linked inactive homodimer. Interacts with DELE1; binds both to full-length DELE1 and processed form of DELE1 (S-DELE1) in response to stress, leading to activate its protein kinase activity and trigger the integrated stress response (ISR).</text>
</comment>
<dbReference type="SMART" id="SM00220">
    <property type="entry name" value="S_TKc"/>
    <property type="match status" value="1"/>
</dbReference>
<dbReference type="Pfam" id="PF00069">
    <property type="entry name" value="Pkinase"/>
    <property type="match status" value="1"/>
</dbReference>
<feature type="domain" description="Protein kinase" evidence="17">
    <location>
        <begin position="164"/>
        <end position="390"/>
    </location>
</feature>
<accession>A0A670ZKB8</accession>
<evidence type="ECO:0000256" key="3">
    <source>
        <dbReference type="ARBA" id="ARBA00022553"/>
    </source>
</evidence>
<dbReference type="Gene3D" id="3.30.200.20">
    <property type="entry name" value="Phosphorylase Kinase, domain 1"/>
    <property type="match status" value="1"/>
</dbReference>
<keyword evidence="10" id="KW-1015">Disulfide bond</keyword>
<dbReference type="GO" id="GO:0005524">
    <property type="term" value="F:ATP binding"/>
    <property type="evidence" value="ECO:0007669"/>
    <property type="project" value="UniProtKB-UniRule"/>
</dbReference>
<evidence type="ECO:0000256" key="12">
    <source>
        <dbReference type="ARBA" id="ARBA00040433"/>
    </source>
</evidence>
<evidence type="ECO:0000256" key="10">
    <source>
        <dbReference type="ARBA" id="ARBA00023157"/>
    </source>
</evidence>
<dbReference type="PANTHER" id="PTHR11042:SF160">
    <property type="entry name" value="EUKARYOTIC TRANSLATION INITIATION FACTOR 2-ALPHA KINASE 1"/>
    <property type="match status" value="1"/>
</dbReference>
<evidence type="ECO:0000256" key="14">
    <source>
        <dbReference type="ARBA" id="ARBA00046654"/>
    </source>
</evidence>
<evidence type="ECO:0000256" key="15">
    <source>
        <dbReference type="PROSITE-ProRule" id="PRU10141"/>
    </source>
</evidence>
<evidence type="ECO:0000313" key="19">
    <source>
        <dbReference type="Proteomes" id="UP000472273"/>
    </source>
</evidence>
<evidence type="ECO:0000256" key="9">
    <source>
        <dbReference type="ARBA" id="ARBA00022843"/>
    </source>
</evidence>
<feature type="region of interest" description="Disordered" evidence="16">
    <location>
        <begin position="277"/>
        <end position="320"/>
    </location>
</feature>
<feature type="binding site" evidence="15">
    <location>
        <position position="199"/>
    </location>
    <ligand>
        <name>ATP</name>
        <dbReference type="ChEBI" id="CHEBI:30616"/>
    </ligand>
</feature>
<dbReference type="Proteomes" id="UP000472273">
    <property type="component" value="Unplaced"/>
</dbReference>
<evidence type="ECO:0000256" key="8">
    <source>
        <dbReference type="ARBA" id="ARBA00022840"/>
    </source>
</evidence>
<dbReference type="InterPro" id="IPR000719">
    <property type="entry name" value="Prot_kinase_dom"/>
</dbReference>
<reference evidence="18" key="2">
    <citation type="submission" date="2025-09" db="UniProtKB">
        <authorList>
            <consortium name="Ensembl"/>
        </authorList>
    </citation>
    <scope>IDENTIFICATION</scope>
</reference>
<dbReference type="PROSITE" id="PS00107">
    <property type="entry name" value="PROTEIN_KINASE_ATP"/>
    <property type="match status" value="1"/>
</dbReference>
<keyword evidence="8 15" id="KW-0067">ATP-binding</keyword>
<dbReference type="SUPFAM" id="SSF56112">
    <property type="entry name" value="Protein kinase-like (PK-like)"/>
    <property type="match status" value="1"/>
</dbReference>
<dbReference type="FunFam" id="3.30.200.20:FF:000380">
    <property type="entry name" value="Eukaryotic translation initiation factor 2 alpha kinase 1"/>
    <property type="match status" value="1"/>
</dbReference>
<dbReference type="GO" id="GO:0004694">
    <property type="term" value="F:eukaryotic translation initiation factor 2alpha kinase activity"/>
    <property type="evidence" value="ECO:0007669"/>
    <property type="project" value="TreeGrafter"/>
</dbReference>
<dbReference type="InterPro" id="IPR054521">
    <property type="entry name" value="HRI2_3H"/>
</dbReference>
<reference evidence="18" key="1">
    <citation type="submission" date="2025-08" db="UniProtKB">
        <authorList>
            <consortium name="Ensembl"/>
        </authorList>
    </citation>
    <scope>IDENTIFICATION</scope>
</reference>
<dbReference type="InterPro" id="IPR050339">
    <property type="entry name" value="CC_SR_Kinase"/>
</dbReference>
<dbReference type="PANTHER" id="PTHR11042">
    <property type="entry name" value="EUKARYOTIC TRANSLATION INITIATION FACTOR 2-ALPHA KINASE EIF2-ALPHA KINASE -RELATED"/>
    <property type="match status" value="1"/>
</dbReference>
<keyword evidence="7" id="KW-0418">Kinase</keyword>
<organism evidence="18 19">
    <name type="scientific">Pseudonaja textilis</name>
    <name type="common">Eastern brown snake</name>
    <dbReference type="NCBI Taxonomy" id="8673"/>
    <lineage>
        <taxon>Eukaryota</taxon>
        <taxon>Metazoa</taxon>
        <taxon>Chordata</taxon>
        <taxon>Craniata</taxon>
        <taxon>Vertebrata</taxon>
        <taxon>Euteleostomi</taxon>
        <taxon>Lepidosauria</taxon>
        <taxon>Squamata</taxon>
        <taxon>Bifurcata</taxon>
        <taxon>Unidentata</taxon>
        <taxon>Episquamata</taxon>
        <taxon>Toxicofera</taxon>
        <taxon>Serpentes</taxon>
        <taxon>Colubroidea</taxon>
        <taxon>Elapidae</taxon>
        <taxon>Hydrophiinae</taxon>
        <taxon>Pseudonaja</taxon>
    </lineage>
</organism>
<evidence type="ECO:0000256" key="13">
    <source>
        <dbReference type="ARBA" id="ARBA00042456"/>
    </source>
</evidence>
<name>A0A670ZKB8_PSETE</name>
<keyword evidence="6 15" id="KW-0547">Nucleotide-binding</keyword>
<dbReference type="Pfam" id="PF22949">
    <property type="entry name" value="HRI2_3H"/>
    <property type="match status" value="1"/>
</dbReference>
<evidence type="ECO:0000256" key="4">
    <source>
        <dbReference type="ARBA" id="ARBA00022679"/>
    </source>
</evidence>
<evidence type="ECO:0000256" key="1">
    <source>
        <dbReference type="ARBA" id="ARBA00012513"/>
    </source>
</evidence>
<dbReference type="EC" id="2.7.11.1" evidence="1"/>
<protein>
    <recommendedName>
        <fullName evidence="12">Eukaryotic translation initiation factor 2-alpha kinase 1</fullName>
        <ecNumber evidence="1">2.7.11.1</ecNumber>
    </recommendedName>
    <alternativeName>
        <fullName evidence="13">Hemin-sensitive initiation factor 2-alpha kinase</fullName>
    </alternativeName>
</protein>
<dbReference type="PROSITE" id="PS50011">
    <property type="entry name" value="PROTEIN_KINASE_DOM"/>
    <property type="match status" value="1"/>
</dbReference>
<keyword evidence="4" id="KW-0808">Transferase</keyword>
<evidence type="ECO:0000256" key="7">
    <source>
        <dbReference type="ARBA" id="ARBA00022777"/>
    </source>
</evidence>
<dbReference type="InterPro" id="IPR011009">
    <property type="entry name" value="Kinase-like_dom_sf"/>
</dbReference>
<evidence type="ECO:0000256" key="6">
    <source>
        <dbReference type="ARBA" id="ARBA00022741"/>
    </source>
</evidence>
<sequence>MWRRKATFTVGGAERPRLALAALGFPEEKAGAEPPFDDSDWPAEFRGANGSQKLMNIKSSFANQLLLVSLLEHLCHVYAQDRTCSRRLFQLLCKTFTEMGLLSDFAICEEFSSLRLQHNRAITELMKAAEKQIRNEEVGHGDSYRNKENEILFEAQTSRYVNEFDEISKLGKGGYGTVYKVKNKLDGQFYAIKKILIKKATKRDCMKVLREVKVLAQLQHPNIVGYHTAWMEHVQPACPKGGLVLDLPSLKISSEPGNSEDQSCIQEMEGSSIIFANQTPEDSFGRNAKGSKGNSCTLPPGTYGGSSDNDTSNKSRDNGNQASLLRCCDENGGHANANDSYSDEDSKVEIPSPQSCTVNTNSSQMGDNHALVLLRDSFKHLCKCEIWLPF</sequence>
<evidence type="ECO:0000313" key="18">
    <source>
        <dbReference type="Ensembl" id="ENSPTXP00000023257.1"/>
    </source>
</evidence>
<dbReference type="GO" id="GO:0005634">
    <property type="term" value="C:nucleus"/>
    <property type="evidence" value="ECO:0007669"/>
    <property type="project" value="TreeGrafter"/>
</dbReference>
<keyword evidence="2" id="KW-0723">Serine/threonine-protein kinase</keyword>
<evidence type="ECO:0000259" key="17">
    <source>
        <dbReference type="PROSITE" id="PS50011"/>
    </source>
</evidence>
<keyword evidence="11" id="KW-0652">Protein synthesis inhibitor</keyword>
<keyword evidence="5" id="KW-0677">Repeat</keyword>
<keyword evidence="9" id="KW-0832">Ubl conjugation</keyword>
<dbReference type="GeneTree" id="ENSGT00940000157605"/>
<evidence type="ECO:0000256" key="2">
    <source>
        <dbReference type="ARBA" id="ARBA00022527"/>
    </source>
</evidence>
<dbReference type="GO" id="GO:0017148">
    <property type="term" value="P:negative regulation of translation"/>
    <property type="evidence" value="ECO:0007669"/>
    <property type="project" value="UniProtKB-KW"/>
</dbReference>
<keyword evidence="3" id="KW-0597">Phosphoprotein</keyword>
<dbReference type="GO" id="GO:0005737">
    <property type="term" value="C:cytoplasm"/>
    <property type="evidence" value="ECO:0007669"/>
    <property type="project" value="TreeGrafter"/>
</dbReference>
<proteinExistence type="predicted"/>
<evidence type="ECO:0000256" key="16">
    <source>
        <dbReference type="SAM" id="MobiDB-lite"/>
    </source>
</evidence>
<evidence type="ECO:0000256" key="5">
    <source>
        <dbReference type="ARBA" id="ARBA00022737"/>
    </source>
</evidence>
<feature type="compositionally biased region" description="Polar residues" evidence="16">
    <location>
        <begin position="352"/>
        <end position="363"/>
    </location>
</feature>
<keyword evidence="19" id="KW-1185">Reference proteome</keyword>
<gene>
    <name evidence="18" type="primary">LOC113452810</name>
</gene>